<evidence type="ECO:0000256" key="2">
    <source>
        <dbReference type="SAM" id="MobiDB-lite"/>
    </source>
</evidence>
<reference evidence="4" key="1">
    <citation type="submission" date="2020-08" db="EMBL/GenBank/DDBJ databases">
        <title>Multicomponent nature underlies the extraordinary mechanical properties of spider dragline silk.</title>
        <authorList>
            <person name="Kono N."/>
            <person name="Nakamura H."/>
            <person name="Mori M."/>
            <person name="Yoshida Y."/>
            <person name="Ohtoshi R."/>
            <person name="Malay A.D."/>
            <person name="Moran D.A.P."/>
            <person name="Tomita M."/>
            <person name="Numata K."/>
            <person name="Arakawa K."/>
        </authorList>
    </citation>
    <scope>NUCLEOTIDE SEQUENCE</scope>
</reference>
<accession>A0A8X6TYT1</accession>
<dbReference type="Pfam" id="PF20412">
    <property type="entry name" value="RALGAPB_N"/>
    <property type="match status" value="1"/>
</dbReference>
<proteinExistence type="predicted"/>
<dbReference type="PANTHER" id="PTHR21344:SF1">
    <property type="entry name" value="RAL GTPASE-ACTIVATING PROTEIN SUBUNIT BETA"/>
    <property type="match status" value="1"/>
</dbReference>
<dbReference type="OrthoDB" id="10009983at2759"/>
<evidence type="ECO:0000313" key="5">
    <source>
        <dbReference type="Proteomes" id="UP000887013"/>
    </source>
</evidence>
<evidence type="ECO:0000256" key="1">
    <source>
        <dbReference type="ARBA" id="ARBA00022468"/>
    </source>
</evidence>
<sequence>MKGTEFLPTVLLDLRAALRPDINHIITQMVYGTSIKLPDEFFDRPSINTDPPDFVTKLRKHMEDIKRDSADIFLIKIMYSEWVSVPATRNAEDKRWSVLHTLPPNAGRDVVIAVIKPLASNLGISTPSCDPSVLVTDKQVHWCMEVICFGLGLPLSEHEAIRDCVNVYCEWMLALTKPKVCVPKCICEDPNMYTRNMLNHLYNLFLPRNDNSADIINRQAVLCHRVLRTIETVAQESTVIERETWDAFLLFLLAINDTLLAPPSVPDDIGSHLCERILGVLIEVWLLACHRSFPSPSLWKTFRELACSWRHRIALVDQWNKVNLALTTQVLHFMYGSHFPTAKIPDEDSHLVPTDMSNECIAQAWFRLLHTLGNPVDLCRPEVISQTPKFYHFALSSEMVIDPCQHPCLAVLPQIFYKAMKGISNLVDVFLGIAQLDTEEPVHIPRTYSHTVSSSSTPPHNRRGFSKNAPKDPANKSVQKSSLISNLTSVKSGTNQNLLLSQSQQQLINQQTPQQSPISTPTTSSAPPLRPPLSPSRPKCNSVLNLFGSWLFEAALVGSDMTSFTSNSEQSDNSLRRPSSLVLDSRQSSAPMLESFEIPSNLTLENFESGQAEAVGSLCRIFCAKRTGEEILPVYLARFYSALQYGLSGGTARGQMLASILLNSSDLLRKDLDGVMVLLPDFLQALELVLPGEMKMRQSPLVAHAELRHSAIHLLLSMLPLPLHFFNLPIKSLSGNDKSTLTFQSLRIRLVNLLINALQVETESLNIHMLLGGLLFYIQDSAASEEVEQITQPPLNDNASVESVSSVLSSELQTEVAESCDSLGSSECSSLGPDLDNLLRTDFPLLIDDSTHALFLRATYLICHRLISSWMTDLNVSLAALEVLSGLARIHLPQAVKIATDSLEGKRAVKWICDYIVFQCSRPPPAHSKDLHSTIVAAYHCVTTWLVEHPDLLNDKETVHTVLEVVELGISGSKSQPKRSDPPKLKGDKELKPASMRVKDAAEAVLACMLDYVGYFPPPCGSQNLSSLLDEKSLLQQCKNLDDDQLTREEVVKHFRYFALDNCIILALLEQHLGNEQDPQPTLTALIRGPFGRHAWCVQLRHLPHHKSGSKHYAVNPGRPLPMNDVGTHHNIKQRYFPEAVDKIPLCHSDKSIPSLENISQVGAGEFDKFLKLIDSQINFETSVKKQVESQHHEYPNPETECKAPSLCQEFQTSRLFLSHLGFLNPDALKESLTQPLPSLVSLDQTSENFFSKLEEIDNTPSRTADTVFILYVKSGQTSVDNFLQNVTQRNIHPHFLEFLRSLGWPVDVKKHAGWTGHISTAWKILPSDELDSISEEDTVSVYNGRNKVLYWSDVSSELAFVVPSPISLEKSSRKDIKIQEFGDDIVLRNKEIKDTDRRTMPAGSFSEVTIPRAMSLNLDAGDDLSQGRSSGRKFGRQHSCAIVCEMKVVVVWLENLDDHINFPLADVLPLMSTGLEPPNFIARTSEKDLFVIFVHPLQNGLYQIKLQGPAGKMSLALPLVDGMVISRRTLGILVRQTALNMLRRKRLDADSCQPPHVRRKLRIQDIINKYHKKLSEPEFISSLFHPSAAH</sequence>
<dbReference type="SUPFAM" id="SSF111347">
    <property type="entry name" value="Rap/Ran-GAP"/>
    <property type="match status" value="2"/>
</dbReference>
<evidence type="ECO:0000313" key="4">
    <source>
        <dbReference type="EMBL" id="GFT57813.1"/>
    </source>
</evidence>
<dbReference type="Proteomes" id="UP000887013">
    <property type="component" value="Unassembled WGS sequence"/>
</dbReference>
<dbReference type="GO" id="GO:0005096">
    <property type="term" value="F:GTPase activator activity"/>
    <property type="evidence" value="ECO:0007669"/>
    <property type="project" value="UniProtKB-KW"/>
</dbReference>
<organism evidence="4 5">
    <name type="scientific">Nephila pilipes</name>
    <name type="common">Giant wood spider</name>
    <name type="synonym">Nephila maculata</name>
    <dbReference type="NCBI Taxonomy" id="299642"/>
    <lineage>
        <taxon>Eukaryota</taxon>
        <taxon>Metazoa</taxon>
        <taxon>Ecdysozoa</taxon>
        <taxon>Arthropoda</taxon>
        <taxon>Chelicerata</taxon>
        <taxon>Arachnida</taxon>
        <taxon>Araneae</taxon>
        <taxon>Araneomorphae</taxon>
        <taxon>Entelegynae</taxon>
        <taxon>Araneoidea</taxon>
        <taxon>Nephilidae</taxon>
        <taxon>Nephila</taxon>
    </lineage>
</organism>
<comment type="caution">
    <text evidence="4">The sequence shown here is derived from an EMBL/GenBank/DDBJ whole genome shotgun (WGS) entry which is preliminary data.</text>
</comment>
<feature type="region of interest" description="Disordered" evidence="2">
    <location>
        <begin position="505"/>
        <end position="537"/>
    </location>
</feature>
<feature type="domain" description="Rap-GAP" evidence="3">
    <location>
        <begin position="1254"/>
        <end position="1505"/>
    </location>
</feature>
<keyword evidence="1" id="KW-0343">GTPase activation</keyword>
<name>A0A8X6TYT1_NEPPI</name>
<dbReference type="InterPro" id="IPR035974">
    <property type="entry name" value="Rap/Ran-GAP_sf"/>
</dbReference>
<gene>
    <name evidence="4" type="primary">RALGAPB</name>
    <name evidence="4" type="ORF">NPIL_7171</name>
</gene>
<evidence type="ECO:0000259" key="3">
    <source>
        <dbReference type="PROSITE" id="PS50085"/>
    </source>
</evidence>
<dbReference type="InterPro" id="IPR000331">
    <property type="entry name" value="Rap/Ran_GAP_dom"/>
</dbReference>
<protein>
    <submittedName>
        <fullName evidence="4">Ral GTPase-activating protein subunit beta</fullName>
    </submittedName>
</protein>
<feature type="region of interest" description="Disordered" evidence="2">
    <location>
        <begin position="448"/>
        <end position="481"/>
    </location>
</feature>
<dbReference type="PANTHER" id="PTHR21344">
    <property type="entry name" value="RAL GTPASE-ACTIVATING PROTEIN SUBUNIT BETA"/>
    <property type="match status" value="1"/>
</dbReference>
<dbReference type="EMBL" id="BMAW01067047">
    <property type="protein sequence ID" value="GFT57813.1"/>
    <property type="molecule type" value="Genomic_DNA"/>
</dbReference>
<keyword evidence="5" id="KW-1185">Reference proteome</keyword>
<dbReference type="GO" id="GO:0051056">
    <property type="term" value="P:regulation of small GTPase mediated signal transduction"/>
    <property type="evidence" value="ECO:0007669"/>
    <property type="project" value="InterPro"/>
</dbReference>
<feature type="compositionally biased region" description="Low complexity" evidence="2">
    <location>
        <begin position="505"/>
        <end position="527"/>
    </location>
</feature>
<dbReference type="PROSITE" id="PS50085">
    <property type="entry name" value="RAPGAP"/>
    <property type="match status" value="1"/>
</dbReference>
<feature type="compositionally biased region" description="Low complexity" evidence="2">
    <location>
        <begin position="449"/>
        <end position="459"/>
    </location>
</feature>
<dbReference type="InterPro" id="IPR039930">
    <property type="entry name" value="RALGAPB"/>
</dbReference>
<dbReference type="InterPro" id="IPR046859">
    <property type="entry name" value="RGPA/RALGAPB_N"/>
</dbReference>
<dbReference type="Gene3D" id="3.40.50.11210">
    <property type="entry name" value="Rap/Ran-GAP"/>
    <property type="match status" value="1"/>
</dbReference>